<dbReference type="AlphaFoldDB" id="A0A439CLE6"/>
<keyword evidence="3" id="KW-1185">Reference proteome</keyword>
<name>A0A439CLE6_9PEZI</name>
<dbReference type="Proteomes" id="UP000286045">
    <property type="component" value="Unassembled WGS sequence"/>
</dbReference>
<dbReference type="EMBL" id="RYZI01001042">
    <property type="protein sequence ID" value="RWA02983.1"/>
    <property type="molecule type" value="Genomic_DNA"/>
</dbReference>
<feature type="transmembrane region" description="Helical" evidence="1">
    <location>
        <begin position="12"/>
        <end position="37"/>
    </location>
</feature>
<proteinExistence type="predicted"/>
<keyword evidence="1" id="KW-0812">Transmembrane</keyword>
<keyword evidence="1" id="KW-0472">Membrane</keyword>
<evidence type="ECO:0000313" key="3">
    <source>
        <dbReference type="Proteomes" id="UP000286045"/>
    </source>
</evidence>
<organism evidence="2 3">
    <name type="scientific">Xylaria grammica</name>
    <dbReference type="NCBI Taxonomy" id="363999"/>
    <lineage>
        <taxon>Eukaryota</taxon>
        <taxon>Fungi</taxon>
        <taxon>Dikarya</taxon>
        <taxon>Ascomycota</taxon>
        <taxon>Pezizomycotina</taxon>
        <taxon>Sordariomycetes</taxon>
        <taxon>Xylariomycetidae</taxon>
        <taxon>Xylariales</taxon>
        <taxon>Xylariaceae</taxon>
        <taxon>Xylaria</taxon>
    </lineage>
</organism>
<sequence>STTSPNGSRISLPVAGVIGALVTLAVVLGAEALIYAFSGLTLTKKSTLAAAQAAASGVSGGSKA</sequence>
<gene>
    <name evidence="2" type="ORF">EKO27_g12122</name>
</gene>
<keyword evidence="1" id="KW-1133">Transmembrane helix</keyword>
<feature type="non-terminal residue" evidence="2">
    <location>
        <position position="1"/>
    </location>
</feature>
<accession>A0A439CLE6</accession>
<evidence type="ECO:0000313" key="2">
    <source>
        <dbReference type="EMBL" id="RWA02983.1"/>
    </source>
</evidence>
<dbReference type="STRING" id="363999.A0A439CLE6"/>
<reference evidence="2 3" key="1">
    <citation type="submission" date="2018-12" db="EMBL/GenBank/DDBJ databases">
        <title>Draft genome sequence of Xylaria grammica IHI A82.</title>
        <authorList>
            <person name="Buettner E."/>
            <person name="Kellner H."/>
        </authorList>
    </citation>
    <scope>NUCLEOTIDE SEQUENCE [LARGE SCALE GENOMIC DNA]</scope>
    <source>
        <strain evidence="2 3">IHI A82</strain>
    </source>
</reference>
<comment type="caution">
    <text evidence="2">The sequence shown here is derived from an EMBL/GenBank/DDBJ whole genome shotgun (WGS) entry which is preliminary data.</text>
</comment>
<protein>
    <submittedName>
        <fullName evidence="2">Uncharacterized protein</fullName>
    </submittedName>
</protein>
<evidence type="ECO:0000256" key="1">
    <source>
        <dbReference type="SAM" id="Phobius"/>
    </source>
</evidence>